<dbReference type="PANTHER" id="PTHR10434:SF64">
    <property type="entry name" value="1-ACYL-SN-GLYCEROL-3-PHOSPHATE ACYLTRANSFERASE-RELATED"/>
    <property type="match status" value="1"/>
</dbReference>
<keyword evidence="4" id="KW-0443">Lipid metabolism</keyword>
<dbReference type="OrthoDB" id="5184723at2"/>
<evidence type="ECO:0000256" key="6">
    <source>
        <dbReference type="SAM" id="Phobius"/>
    </source>
</evidence>
<dbReference type="AlphaFoldDB" id="A0A1H2W3Q1"/>
<dbReference type="CDD" id="cd07989">
    <property type="entry name" value="LPLAT_AGPAT-like"/>
    <property type="match status" value="1"/>
</dbReference>
<keyword evidence="5 8" id="KW-0012">Acyltransferase</keyword>
<dbReference type="SMART" id="SM00563">
    <property type="entry name" value="PlsC"/>
    <property type="match status" value="1"/>
</dbReference>
<sequence>MPTSPCGPGCLPPRDKQAEVGLPRVMLRLGGTAGLLLVGCFLVLALSVLRAAWRDRALALWFRMLLRTLGIDLVFGDRIPPGGALVVSNHVSWLDVVALQALRPMRMLAKVEVRSWPFLGPLAGRMGTVYIDRDRLSALPGAVRTIADELRAGAVIGAFPEGTTWCGRASGRFRPAVFQAAIDAGVRMQPVALRFRTVAGEPTSAAAFLGDATLVDSVLAVARMRDLVVELVVLPELVGTDRRELARQAQDAIAAATGSAPGHQTPAEHRVAQRIAA</sequence>
<reference evidence="9" key="1">
    <citation type="submission" date="2016-10" db="EMBL/GenBank/DDBJ databases">
        <authorList>
            <person name="Varghese N."/>
            <person name="Submissions S."/>
        </authorList>
    </citation>
    <scope>NUCLEOTIDE SEQUENCE [LARGE SCALE GENOMIC DNA]</scope>
    <source>
        <strain evidence="9">CGMCC 4.3530</strain>
    </source>
</reference>
<dbReference type="InterPro" id="IPR002123">
    <property type="entry name" value="Plipid/glycerol_acylTrfase"/>
</dbReference>
<keyword evidence="3 8" id="KW-0808">Transferase</keyword>
<evidence type="ECO:0000256" key="5">
    <source>
        <dbReference type="ARBA" id="ARBA00023315"/>
    </source>
</evidence>
<proteinExistence type="predicted"/>
<feature type="domain" description="Phospholipid/glycerol acyltransferase" evidence="7">
    <location>
        <begin position="84"/>
        <end position="196"/>
    </location>
</feature>
<gene>
    <name evidence="8" type="ORF">SAMN05216215_100542</name>
</gene>
<keyword evidence="6" id="KW-1133">Transmembrane helix</keyword>
<evidence type="ECO:0000256" key="2">
    <source>
        <dbReference type="ARBA" id="ARBA00022516"/>
    </source>
</evidence>
<dbReference type="Proteomes" id="UP000199529">
    <property type="component" value="Unassembled WGS sequence"/>
</dbReference>
<keyword evidence="6" id="KW-0812">Transmembrane</keyword>
<protein>
    <submittedName>
        <fullName evidence="8">Lyso-ornithine lipid acyltransferase</fullName>
    </submittedName>
</protein>
<feature type="transmembrane region" description="Helical" evidence="6">
    <location>
        <begin position="33"/>
        <end position="53"/>
    </location>
</feature>
<keyword evidence="2" id="KW-0444">Lipid biosynthesis</keyword>
<accession>A0A1H2W3Q1</accession>
<dbReference type="EMBL" id="FNOK01000005">
    <property type="protein sequence ID" value="SDW75157.1"/>
    <property type="molecule type" value="Genomic_DNA"/>
</dbReference>
<dbReference type="Pfam" id="PF01553">
    <property type="entry name" value="Acyltransferase"/>
    <property type="match status" value="1"/>
</dbReference>
<dbReference type="GO" id="GO:0003841">
    <property type="term" value="F:1-acylglycerol-3-phosphate O-acyltransferase activity"/>
    <property type="evidence" value="ECO:0007669"/>
    <property type="project" value="TreeGrafter"/>
</dbReference>
<dbReference type="SUPFAM" id="SSF69593">
    <property type="entry name" value="Glycerol-3-phosphate (1)-acyltransferase"/>
    <property type="match status" value="1"/>
</dbReference>
<evidence type="ECO:0000259" key="7">
    <source>
        <dbReference type="SMART" id="SM00563"/>
    </source>
</evidence>
<organism evidence="8 9">
    <name type="scientific">Saccharopolyspora shandongensis</name>
    <dbReference type="NCBI Taxonomy" id="418495"/>
    <lineage>
        <taxon>Bacteria</taxon>
        <taxon>Bacillati</taxon>
        <taxon>Actinomycetota</taxon>
        <taxon>Actinomycetes</taxon>
        <taxon>Pseudonocardiales</taxon>
        <taxon>Pseudonocardiaceae</taxon>
        <taxon>Saccharopolyspora</taxon>
    </lineage>
</organism>
<dbReference type="PANTHER" id="PTHR10434">
    <property type="entry name" value="1-ACYL-SN-GLYCEROL-3-PHOSPHATE ACYLTRANSFERASE"/>
    <property type="match status" value="1"/>
</dbReference>
<evidence type="ECO:0000313" key="8">
    <source>
        <dbReference type="EMBL" id="SDW75157.1"/>
    </source>
</evidence>
<dbReference type="GO" id="GO:0006654">
    <property type="term" value="P:phosphatidic acid biosynthetic process"/>
    <property type="evidence" value="ECO:0007669"/>
    <property type="project" value="TreeGrafter"/>
</dbReference>
<comment type="pathway">
    <text evidence="1">Lipid metabolism.</text>
</comment>
<keyword evidence="6" id="KW-0472">Membrane</keyword>
<evidence type="ECO:0000256" key="1">
    <source>
        <dbReference type="ARBA" id="ARBA00005189"/>
    </source>
</evidence>
<keyword evidence="9" id="KW-1185">Reference proteome</keyword>
<name>A0A1H2W3Q1_9PSEU</name>
<dbReference type="STRING" id="418495.SAMN05216215_100542"/>
<evidence type="ECO:0000313" key="9">
    <source>
        <dbReference type="Proteomes" id="UP000199529"/>
    </source>
</evidence>
<evidence type="ECO:0000256" key="4">
    <source>
        <dbReference type="ARBA" id="ARBA00023098"/>
    </source>
</evidence>
<evidence type="ECO:0000256" key="3">
    <source>
        <dbReference type="ARBA" id="ARBA00022679"/>
    </source>
</evidence>